<proteinExistence type="predicted"/>
<feature type="compositionally biased region" description="Polar residues" evidence="1">
    <location>
        <begin position="1050"/>
        <end position="1062"/>
    </location>
</feature>
<keyword evidence="2" id="KW-0472">Membrane</keyword>
<evidence type="ECO:0000256" key="2">
    <source>
        <dbReference type="SAM" id="Phobius"/>
    </source>
</evidence>
<gene>
    <name evidence="3" type="ORF">VaNZ11_008144</name>
</gene>
<keyword evidence="2" id="KW-0812">Transmembrane</keyword>
<keyword evidence="4" id="KW-1185">Reference proteome</keyword>
<feature type="region of interest" description="Disordered" evidence="1">
    <location>
        <begin position="637"/>
        <end position="665"/>
    </location>
</feature>
<accession>A0ABQ5S4K9</accession>
<sequence length="1062" mass="109785">MVNYNVRITFAVRITDGIATGIWASSVLSTYINVLEGDDDRANERVGYAQAIQGTFLAAAAIPAGWLAIKHRRDSILKVLGLVAFAAIAITSAALVLDVPYKYSLLCCGLALWGVAQANAPVLDALFADSVPTGNRSKLYTWLHMSYIVAQGIGPGVGAAVFALNGNVWKLEVLQHVMLLGMALAIIPALLMLCFDDDMALGAESEGLLRVALLRPTNEEEGREEGVEGSGGSRRHDAYNSLAGSRSQSRTGAEADYRRPFLEGWCSDAERDYRNQVSGACSPARPVFPTIAAAAHCYNPPNVVPISSGGAYGSRNVGFAAVNKSTSSSAGMAVLTSPRVSDTQAATAAMHGAQPAVAPAQAQAPVLVPQILSHTLLLSPNTSPTIDLSGIATRVFNSPTPPSAAIAIGSSSRSSSASGGGGAGFLNAAIGGAAVAEAAVGLGELLQSGDRGEVPLGRCSAGGDGPVQGKDVRMGGAGASVTSAAVAERFHTVREAVDEAAVAAAEGPSSGADNVSSYESFCNMSIRVRVMPRVDFNSGGDGAAGMIALDVDDGGAGSSREPSLMADSVRSELSFHSLLTPGSFKSVQSRSFSRVGSSSSCGSGRGGGSSSGTGGGALAAVAAAASPPLALLPFLEEESTEEDDVVSEPDTPKLHPQTQQATLDHPPPLLYPVSSAPVAVPPAESPVITSDPPILCRDSSSSGLTASSHGSSSVGTTFLQPSLSTRNFHIISPSEQLPDTSAAAAAVAAVPAVAAVASGAAVVYPNGIHGHMAVGSGSGGDGGFGAREGSRWRPFEPPPAATASSPRELPPQLTAVSTSLDPKKFRFLCLNMAWIPGVLALTDCTMGLASGMTIKFFPIFFKDAVQLAPMYVNLMYCAIPLCLSAAAYLAQRESRLLGRVQTMVLNRGIGISLLYWIATHTNRWHDQRLMVPVYIARTSIMNSIYPLQKSILMDFVPKERRAAWNSLESVTSFGWSGSAALGGWLIHRFGFQTTFLITATMQCIGWGLSMMLLPIVPRKEAGLQATCQKAASASVTAGGTSGRAGRHNSPVAQSSPASSGRR</sequence>
<feature type="transmembrane region" description="Helical" evidence="2">
    <location>
        <begin position="48"/>
        <end position="69"/>
    </location>
</feature>
<dbReference type="CDD" id="cd06174">
    <property type="entry name" value="MFS"/>
    <property type="match status" value="1"/>
</dbReference>
<dbReference type="PANTHER" id="PTHR23525:SF1">
    <property type="entry name" value="NODULIN-LIKE DOMAIN-CONTAINING PROTEIN"/>
    <property type="match status" value="1"/>
</dbReference>
<dbReference type="SUPFAM" id="SSF103473">
    <property type="entry name" value="MFS general substrate transporter"/>
    <property type="match status" value="2"/>
</dbReference>
<dbReference type="Gene3D" id="1.20.1250.20">
    <property type="entry name" value="MFS general substrate transporter like domains"/>
    <property type="match status" value="2"/>
</dbReference>
<feature type="region of interest" description="Disordered" evidence="1">
    <location>
        <begin position="779"/>
        <end position="808"/>
    </location>
</feature>
<dbReference type="InterPro" id="IPR036259">
    <property type="entry name" value="MFS_trans_sf"/>
</dbReference>
<feature type="transmembrane region" description="Helical" evidence="2">
    <location>
        <begin position="993"/>
        <end position="1016"/>
    </location>
</feature>
<feature type="transmembrane region" description="Helical" evidence="2">
    <location>
        <begin position="176"/>
        <end position="195"/>
    </location>
</feature>
<evidence type="ECO:0000256" key="1">
    <source>
        <dbReference type="SAM" id="MobiDB-lite"/>
    </source>
</evidence>
<feature type="region of interest" description="Disordered" evidence="1">
    <location>
        <begin position="595"/>
        <end position="614"/>
    </location>
</feature>
<feature type="transmembrane region" description="Helical" evidence="2">
    <location>
        <begin position="76"/>
        <end position="97"/>
    </location>
</feature>
<dbReference type="EMBL" id="BSDZ01000021">
    <property type="protein sequence ID" value="GLI64842.1"/>
    <property type="molecule type" value="Genomic_DNA"/>
</dbReference>
<evidence type="ECO:0000313" key="3">
    <source>
        <dbReference type="EMBL" id="GLI64842.1"/>
    </source>
</evidence>
<evidence type="ECO:0000313" key="4">
    <source>
        <dbReference type="Proteomes" id="UP001165090"/>
    </source>
</evidence>
<keyword evidence="2" id="KW-1133">Transmembrane helix</keyword>
<evidence type="ECO:0008006" key="5">
    <source>
        <dbReference type="Google" id="ProtNLM"/>
    </source>
</evidence>
<feature type="compositionally biased region" description="Acidic residues" evidence="1">
    <location>
        <begin position="637"/>
        <end position="647"/>
    </location>
</feature>
<feature type="transmembrane region" description="Helical" evidence="2">
    <location>
        <begin position="827"/>
        <end position="850"/>
    </location>
</feature>
<feature type="transmembrane region" description="Helical" evidence="2">
    <location>
        <begin position="896"/>
        <end position="917"/>
    </location>
</feature>
<feature type="transmembrane region" description="Helical" evidence="2">
    <location>
        <begin position="139"/>
        <end position="164"/>
    </location>
</feature>
<dbReference type="InterPro" id="IPR011701">
    <property type="entry name" value="MFS"/>
</dbReference>
<dbReference type="Pfam" id="PF07690">
    <property type="entry name" value="MFS_1"/>
    <property type="match status" value="1"/>
</dbReference>
<feature type="region of interest" description="Disordered" evidence="1">
    <location>
        <begin position="1036"/>
        <end position="1062"/>
    </location>
</feature>
<feature type="compositionally biased region" description="Gly residues" evidence="1">
    <location>
        <begin position="603"/>
        <end position="614"/>
    </location>
</feature>
<reference evidence="3 4" key="1">
    <citation type="journal article" date="2023" name="IScience">
        <title>Expanded male sex-determining region conserved during the evolution of homothallism in the green alga Volvox.</title>
        <authorList>
            <person name="Yamamoto K."/>
            <person name="Matsuzaki R."/>
            <person name="Mahakham W."/>
            <person name="Heman W."/>
            <person name="Sekimoto H."/>
            <person name="Kawachi M."/>
            <person name="Minakuchi Y."/>
            <person name="Toyoda A."/>
            <person name="Nozaki H."/>
        </authorList>
    </citation>
    <scope>NUCLEOTIDE SEQUENCE [LARGE SCALE GENOMIC DNA]</scope>
    <source>
        <strain evidence="3 4">NIES-4468</strain>
    </source>
</reference>
<comment type="caution">
    <text evidence="3">The sequence shown here is derived from an EMBL/GenBank/DDBJ whole genome shotgun (WGS) entry which is preliminary data.</text>
</comment>
<feature type="compositionally biased region" description="Polar residues" evidence="1">
    <location>
        <begin position="242"/>
        <end position="251"/>
    </location>
</feature>
<dbReference type="PANTHER" id="PTHR23525">
    <property type="entry name" value="TRANSPORTER, PUTATIVE-RELATED"/>
    <property type="match status" value="1"/>
</dbReference>
<organism evidence="3 4">
    <name type="scientific">Volvox africanus</name>
    <dbReference type="NCBI Taxonomy" id="51714"/>
    <lineage>
        <taxon>Eukaryota</taxon>
        <taxon>Viridiplantae</taxon>
        <taxon>Chlorophyta</taxon>
        <taxon>core chlorophytes</taxon>
        <taxon>Chlorophyceae</taxon>
        <taxon>CS clade</taxon>
        <taxon>Chlamydomonadales</taxon>
        <taxon>Volvocaceae</taxon>
        <taxon>Volvox</taxon>
    </lineage>
</organism>
<feature type="region of interest" description="Disordered" evidence="1">
    <location>
        <begin position="219"/>
        <end position="255"/>
    </location>
</feature>
<dbReference type="Proteomes" id="UP001165090">
    <property type="component" value="Unassembled WGS sequence"/>
</dbReference>
<protein>
    <recommendedName>
        <fullName evidence="5">Major facilitator superfamily (MFS) profile domain-containing protein</fullName>
    </recommendedName>
</protein>
<feature type="transmembrane region" description="Helical" evidence="2">
    <location>
        <begin position="870"/>
        <end position="889"/>
    </location>
</feature>
<name>A0ABQ5S4K9_9CHLO</name>